<dbReference type="InterPro" id="IPR033136">
    <property type="entry name" value="DNA_ligase_CS"/>
</dbReference>
<dbReference type="Gene3D" id="3.40.50.10190">
    <property type="entry name" value="BRCT domain"/>
    <property type="match status" value="1"/>
</dbReference>
<accession>A0A2G6K945</accession>
<evidence type="ECO:0000259" key="17">
    <source>
        <dbReference type="PROSITE" id="PS50172"/>
    </source>
</evidence>
<evidence type="ECO:0000256" key="7">
    <source>
        <dbReference type="ARBA" id="ARBA00022763"/>
    </source>
</evidence>
<dbReference type="SMART" id="SM00292">
    <property type="entry name" value="BRCT"/>
    <property type="match status" value="1"/>
</dbReference>
<evidence type="ECO:0000256" key="3">
    <source>
        <dbReference type="ARBA" id="ARBA00013308"/>
    </source>
</evidence>
<dbReference type="Pfam" id="PF01653">
    <property type="entry name" value="DNA_ligase_aden"/>
    <property type="match status" value="1"/>
</dbReference>
<dbReference type="GO" id="GO:0005829">
    <property type="term" value="C:cytosol"/>
    <property type="evidence" value="ECO:0007669"/>
    <property type="project" value="TreeGrafter"/>
</dbReference>
<keyword evidence="10 14" id="KW-0520">NAD</keyword>
<dbReference type="PROSITE" id="PS01056">
    <property type="entry name" value="DNA_LIGASE_N2"/>
    <property type="match status" value="1"/>
</dbReference>
<dbReference type="FunFam" id="1.10.150.20:FF:000007">
    <property type="entry name" value="DNA ligase"/>
    <property type="match status" value="1"/>
</dbReference>
<keyword evidence="4 14" id="KW-0436">Ligase</keyword>
<dbReference type="NCBIfam" id="TIGR00575">
    <property type="entry name" value="dnlj"/>
    <property type="match status" value="1"/>
</dbReference>
<feature type="binding site" evidence="14">
    <location>
        <begin position="59"/>
        <end position="63"/>
    </location>
    <ligand>
        <name>NAD(+)</name>
        <dbReference type="ChEBI" id="CHEBI:57540"/>
    </ligand>
</feature>
<organism evidence="18 19">
    <name type="scientific">candidate division KSB3 bacterium</name>
    <dbReference type="NCBI Taxonomy" id="2044937"/>
    <lineage>
        <taxon>Bacteria</taxon>
        <taxon>candidate division KSB3</taxon>
    </lineage>
</organism>
<dbReference type="CDD" id="cd17748">
    <property type="entry name" value="BRCT_DNA_ligase_like"/>
    <property type="match status" value="1"/>
</dbReference>
<dbReference type="InterPro" id="IPR010994">
    <property type="entry name" value="RuvA_2-like"/>
</dbReference>
<dbReference type="InterPro" id="IPR004149">
    <property type="entry name" value="Znf_DNAligase_C4"/>
</dbReference>
<dbReference type="CDD" id="cd00114">
    <property type="entry name" value="LIGANc"/>
    <property type="match status" value="1"/>
</dbReference>
<dbReference type="Gene3D" id="1.10.287.610">
    <property type="entry name" value="Helix hairpin bin"/>
    <property type="match status" value="1"/>
</dbReference>
<dbReference type="PANTHER" id="PTHR23389">
    <property type="entry name" value="CHROMOSOME TRANSMISSION FIDELITY FACTOR 18"/>
    <property type="match status" value="1"/>
</dbReference>
<dbReference type="InterPro" id="IPR036420">
    <property type="entry name" value="BRCT_dom_sf"/>
</dbReference>
<keyword evidence="14" id="KW-0464">Manganese</keyword>
<evidence type="ECO:0000256" key="13">
    <source>
        <dbReference type="ARBA" id="ARBA00060881"/>
    </source>
</evidence>
<dbReference type="EMBL" id="PDSK01000117">
    <property type="protein sequence ID" value="PIE32183.1"/>
    <property type="molecule type" value="Genomic_DNA"/>
</dbReference>
<dbReference type="PIRSF" id="PIRSF001604">
    <property type="entry name" value="LigA"/>
    <property type="match status" value="1"/>
</dbReference>
<dbReference type="AlphaFoldDB" id="A0A2G6K945"/>
<keyword evidence="8 14" id="KW-0862">Zinc</keyword>
<dbReference type="PANTHER" id="PTHR23389:SF9">
    <property type="entry name" value="DNA LIGASE"/>
    <property type="match status" value="1"/>
</dbReference>
<dbReference type="Pfam" id="PF03119">
    <property type="entry name" value="DNA_ligase_ZBD"/>
    <property type="match status" value="1"/>
</dbReference>
<keyword evidence="9 14" id="KW-0460">Magnesium</keyword>
<reference evidence="18 19" key="1">
    <citation type="submission" date="2017-10" db="EMBL/GenBank/DDBJ databases">
        <title>Novel microbial diversity and functional potential in the marine mammal oral microbiome.</title>
        <authorList>
            <person name="Dudek N.K."/>
            <person name="Sun C.L."/>
            <person name="Burstein D."/>
            <person name="Kantor R.S."/>
            <person name="Aliaga Goltsman D.S."/>
            <person name="Bik E.M."/>
            <person name="Thomas B.C."/>
            <person name="Banfield J.F."/>
            <person name="Relman D.A."/>
        </authorList>
    </citation>
    <scope>NUCLEOTIDE SEQUENCE [LARGE SCALE GENOMIC DNA]</scope>
    <source>
        <strain evidence="18">DOLJORAL78_47_16</strain>
    </source>
</reference>
<dbReference type="Gene3D" id="6.20.10.30">
    <property type="match status" value="1"/>
</dbReference>
<evidence type="ECO:0000256" key="12">
    <source>
        <dbReference type="ARBA" id="ARBA00034005"/>
    </source>
</evidence>
<feature type="binding site" evidence="14">
    <location>
        <position position="437"/>
    </location>
    <ligand>
        <name>Zn(2+)</name>
        <dbReference type="ChEBI" id="CHEBI:29105"/>
    </ligand>
</feature>
<dbReference type="Proteomes" id="UP000230821">
    <property type="component" value="Unassembled WGS sequence"/>
</dbReference>
<dbReference type="Pfam" id="PF03120">
    <property type="entry name" value="OB_DNA_ligase"/>
    <property type="match status" value="1"/>
</dbReference>
<feature type="binding site" evidence="14">
    <location>
        <position position="343"/>
    </location>
    <ligand>
        <name>NAD(+)</name>
        <dbReference type="ChEBI" id="CHEBI:57540"/>
    </ligand>
</feature>
<dbReference type="InterPro" id="IPR013840">
    <property type="entry name" value="DNAligase_N"/>
</dbReference>
<evidence type="ECO:0000256" key="16">
    <source>
        <dbReference type="SAM" id="SignalP"/>
    </source>
</evidence>
<dbReference type="Pfam" id="PF00533">
    <property type="entry name" value="BRCT"/>
    <property type="match status" value="1"/>
</dbReference>
<evidence type="ECO:0000256" key="6">
    <source>
        <dbReference type="ARBA" id="ARBA00022723"/>
    </source>
</evidence>
<keyword evidence="6 14" id="KW-0479">Metal-binding</keyword>
<evidence type="ECO:0000256" key="10">
    <source>
        <dbReference type="ARBA" id="ARBA00023027"/>
    </source>
</evidence>
<dbReference type="InterPro" id="IPR018239">
    <property type="entry name" value="DNA_ligase_AS"/>
</dbReference>
<dbReference type="PROSITE" id="PS50172">
    <property type="entry name" value="BRCT"/>
    <property type="match status" value="1"/>
</dbReference>
<dbReference type="SMART" id="SM00532">
    <property type="entry name" value="LIGANc"/>
    <property type="match status" value="1"/>
</dbReference>
<feature type="binding site" evidence="14">
    <location>
        <position position="203"/>
    </location>
    <ligand>
        <name>NAD(+)</name>
        <dbReference type="ChEBI" id="CHEBI:57540"/>
    </ligand>
</feature>
<dbReference type="Gene3D" id="3.30.470.30">
    <property type="entry name" value="DNA ligase/mRNA capping enzyme"/>
    <property type="match status" value="1"/>
</dbReference>
<gene>
    <name evidence="14 18" type="primary">ligA</name>
    <name evidence="18" type="ORF">CSA56_16375</name>
</gene>
<evidence type="ECO:0000256" key="1">
    <source>
        <dbReference type="ARBA" id="ARBA00004067"/>
    </source>
</evidence>
<dbReference type="FunFam" id="1.10.287.610:FF:000002">
    <property type="entry name" value="DNA ligase"/>
    <property type="match status" value="1"/>
</dbReference>
<dbReference type="Gene3D" id="1.10.150.20">
    <property type="entry name" value="5' to 3' exonuclease, C-terminal subdomain"/>
    <property type="match status" value="2"/>
</dbReference>
<keyword evidence="16" id="KW-0732">Signal</keyword>
<evidence type="ECO:0000256" key="15">
    <source>
        <dbReference type="RuleBase" id="RU000618"/>
    </source>
</evidence>
<dbReference type="FunFam" id="3.30.470.30:FF:000001">
    <property type="entry name" value="DNA ligase"/>
    <property type="match status" value="1"/>
</dbReference>
<evidence type="ECO:0000256" key="11">
    <source>
        <dbReference type="ARBA" id="ARBA00023204"/>
    </source>
</evidence>
<evidence type="ECO:0000256" key="2">
    <source>
        <dbReference type="ARBA" id="ARBA00012722"/>
    </source>
</evidence>
<dbReference type="EC" id="6.5.1.2" evidence="2 14"/>
<sequence length="698" mass="78575">MKKIIGLSFLVSLVFLNVLSEAQTPTEREQLVQELEALREEIRYHNKLYYVDNNPEISDAEYDTLMQQLRDLEAAHSDLITSDSPTQRVGATPSEEFKTVTRSLPMLGLAKAKDEQELWKFDRQLKNLLDWEGEIEYVFEPKIDGLSVELVYENGVFTIGSTRGDGMTGENITPNLRMLHAIPLKLLRLEGETYPARLEVRGEVYMNKNDFELLNEEHAQEGKELFANPRNSAAGSLRQKDPAVTAERRLTIYFYGSGIIDGKTFATHWKKLEYFKSLGLRTNPLNRICYGIDAVLEQYQALKKTRESLPYEIDGIVIKVNNLRWQEQLGEISNSPRWAIAYKFPPKQATTRVKNIVIQIGRTGSLTPVAELEPVEIDGVVVSRATLHNQVEIERKDLRIGDTVIVERAGDVIPKIIKAITSKRTGIEQVYQFPDFCPVCGAEVEKSEEETIVRCINPLCPEQQQEKIEHFVSRSGMNIRGVGPKLVEQLLAEELIHDAGDLYRLTHEQLIELTGIREKSAQKIMQAIERSKRPTLAQLLYALGIRYVGKQTAQLLAEHFGSLEGLKIASKADLMNIQGIGLKAANSITRYFHDEQTARLFVKMFENGVEIAAPDAASLSQHLTDKRFVLTGTLEAYTRDEVTQLIEQAGGRVTSSMSANTDYLVIGRKPSSSKITKAQKLGIEILDEAAFQKLLIGG</sequence>
<dbReference type="GO" id="GO:0046872">
    <property type="term" value="F:metal ion binding"/>
    <property type="evidence" value="ECO:0007669"/>
    <property type="project" value="UniProtKB-KW"/>
</dbReference>
<feature type="binding site" evidence="14">
    <location>
        <position position="460"/>
    </location>
    <ligand>
        <name>Zn(2+)</name>
        <dbReference type="ChEBI" id="CHEBI:29105"/>
    </ligand>
</feature>
<dbReference type="InterPro" id="IPR001357">
    <property type="entry name" value="BRCT_dom"/>
</dbReference>
<comment type="function">
    <text evidence="1 14">DNA ligase that catalyzes the formation of phosphodiester linkages between 5'-phosphoryl and 3'-hydroxyl groups in double-stranded DNA using NAD as a coenzyme and as the energy source for the reaction. It is essential for DNA replication and repair of damaged DNA.</text>
</comment>
<dbReference type="NCBIfam" id="NF005932">
    <property type="entry name" value="PRK07956.1"/>
    <property type="match status" value="1"/>
</dbReference>
<feature type="binding site" evidence="14">
    <location>
        <position position="163"/>
    </location>
    <ligand>
        <name>NAD(+)</name>
        <dbReference type="ChEBI" id="CHEBI:57540"/>
    </ligand>
</feature>
<comment type="caution">
    <text evidence="14">Lacks conserved residue(s) required for the propagation of feature annotation.</text>
</comment>
<feature type="signal peptide" evidence="16">
    <location>
        <begin position="1"/>
        <end position="22"/>
    </location>
</feature>
<dbReference type="GO" id="GO:0006281">
    <property type="term" value="P:DNA repair"/>
    <property type="evidence" value="ECO:0007669"/>
    <property type="project" value="UniProtKB-KW"/>
</dbReference>
<dbReference type="SUPFAM" id="SSF56091">
    <property type="entry name" value="DNA ligase/mRNA capping enzyme, catalytic domain"/>
    <property type="match status" value="1"/>
</dbReference>
<dbReference type="PROSITE" id="PS01055">
    <property type="entry name" value="DNA_LIGASE_N1"/>
    <property type="match status" value="1"/>
</dbReference>
<dbReference type="Pfam" id="PF12826">
    <property type="entry name" value="HHH_2"/>
    <property type="match status" value="1"/>
</dbReference>
<dbReference type="FunFam" id="2.40.50.140:FF:000012">
    <property type="entry name" value="DNA ligase"/>
    <property type="match status" value="1"/>
</dbReference>
<feature type="domain" description="BRCT" evidence="17">
    <location>
        <begin position="618"/>
        <end position="698"/>
    </location>
</feature>
<keyword evidence="11 14" id="KW-0234">DNA repair</keyword>
<evidence type="ECO:0000256" key="4">
    <source>
        <dbReference type="ARBA" id="ARBA00022598"/>
    </source>
</evidence>
<dbReference type="GO" id="GO:0003911">
    <property type="term" value="F:DNA ligase (NAD+) activity"/>
    <property type="evidence" value="ECO:0007669"/>
    <property type="project" value="UniProtKB-UniRule"/>
</dbReference>
<feature type="binding site" evidence="14">
    <location>
        <position position="319"/>
    </location>
    <ligand>
        <name>NAD(+)</name>
        <dbReference type="ChEBI" id="CHEBI:57540"/>
    </ligand>
</feature>
<dbReference type="InterPro" id="IPR003583">
    <property type="entry name" value="Hlx-hairpin-Hlx_DNA-bd_motif"/>
</dbReference>
<dbReference type="InterPro" id="IPR013839">
    <property type="entry name" value="DNAligase_adenylation"/>
</dbReference>
<dbReference type="SUPFAM" id="SSF52113">
    <property type="entry name" value="BRCT domain"/>
    <property type="match status" value="1"/>
</dbReference>
<comment type="catalytic activity">
    <reaction evidence="12 14 15">
        <text>NAD(+) + (deoxyribonucleotide)n-3'-hydroxyl + 5'-phospho-(deoxyribonucleotide)m = (deoxyribonucleotide)n+m + AMP + beta-nicotinamide D-nucleotide.</text>
        <dbReference type="EC" id="6.5.1.2"/>
    </reaction>
</comment>
<dbReference type="SUPFAM" id="SSF50249">
    <property type="entry name" value="Nucleic acid-binding proteins"/>
    <property type="match status" value="1"/>
</dbReference>
<comment type="similarity">
    <text evidence="13 14">Belongs to the NAD-dependent DNA ligase family. LigA subfamily.</text>
</comment>
<dbReference type="GO" id="GO:0006260">
    <property type="term" value="P:DNA replication"/>
    <property type="evidence" value="ECO:0007669"/>
    <property type="project" value="UniProtKB-KW"/>
</dbReference>
<feature type="binding site" evidence="14">
    <location>
        <position position="440"/>
    </location>
    <ligand>
        <name>Zn(2+)</name>
        <dbReference type="ChEBI" id="CHEBI:29105"/>
    </ligand>
</feature>
<proteinExistence type="inferred from homology"/>
<dbReference type="InterPro" id="IPR004150">
    <property type="entry name" value="NAD_DNA_ligase_OB"/>
</dbReference>
<dbReference type="Pfam" id="PF14520">
    <property type="entry name" value="HHH_5"/>
    <property type="match status" value="1"/>
</dbReference>
<evidence type="ECO:0000313" key="19">
    <source>
        <dbReference type="Proteomes" id="UP000230821"/>
    </source>
</evidence>
<feature type="chain" id="PRO_5013687465" description="DNA ligase" evidence="16">
    <location>
        <begin position="23"/>
        <end position="698"/>
    </location>
</feature>
<dbReference type="InterPro" id="IPR041663">
    <property type="entry name" value="DisA/LigA_HHH"/>
</dbReference>
<dbReference type="InterPro" id="IPR012340">
    <property type="entry name" value="NA-bd_OB-fold"/>
</dbReference>
<evidence type="ECO:0000256" key="14">
    <source>
        <dbReference type="HAMAP-Rule" id="MF_01588"/>
    </source>
</evidence>
<dbReference type="HAMAP" id="MF_01588">
    <property type="entry name" value="DNA_ligase_A"/>
    <property type="match status" value="1"/>
</dbReference>
<keyword evidence="7 14" id="KW-0227">DNA damage</keyword>
<feature type="active site" description="N6-AMP-lysine intermediate" evidence="14">
    <location>
        <position position="142"/>
    </location>
</feature>
<dbReference type="SMART" id="SM00278">
    <property type="entry name" value="HhH1"/>
    <property type="match status" value="4"/>
</dbReference>
<evidence type="ECO:0000256" key="8">
    <source>
        <dbReference type="ARBA" id="ARBA00022833"/>
    </source>
</evidence>
<comment type="caution">
    <text evidence="18">The sequence shown here is derived from an EMBL/GenBank/DDBJ whole genome shotgun (WGS) entry which is preliminary data.</text>
</comment>
<feature type="binding site" evidence="14">
    <location>
        <position position="140"/>
    </location>
    <ligand>
        <name>NAD(+)</name>
        <dbReference type="ChEBI" id="CHEBI:57540"/>
    </ligand>
</feature>
<comment type="cofactor">
    <cofactor evidence="14">
        <name>Mg(2+)</name>
        <dbReference type="ChEBI" id="CHEBI:18420"/>
    </cofactor>
    <cofactor evidence="14">
        <name>Mn(2+)</name>
        <dbReference type="ChEBI" id="CHEBI:29035"/>
    </cofactor>
</comment>
<evidence type="ECO:0000256" key="9">
    <source>
        <dbReference type="ARBA" id="ARBA00022842"/>
    </source>
</evidence>
<dbReference type="SUPFAM" id="SSF47781">
    <property type="entry name" value="RuvA domain 2-like"/>
    <property type="match status" value="1"/>
</dbReference>
<evidence type="ECO:0000256" key="5">
    <source>
        <dbReference type="ARBA" id="ARBA00022705"/>
    </source>
</evidence>
<name>A0A2G6K945_9BACT</name>
<protein>
    <recommendedName>
        <fullName evidence="3 14">DNA ligase</fullName>
        <ecNumber evidence="2 14">6.5.1.2</ecNumber>
    </recommendedName>
    <alternativeName>
        <fullName evidence="14">Polydeoxyribonucleotide synthase [NAD(+)]</fullName>
    </alternativeName>
</protein>
<evidence type="ECO:0000313" key="18">
    <source>
        <dbReference type="EMBL" id="PIE32183.1"/>
    </source>
</evidence>
<keyword evidence="5 14" id="KW-0235">DNA replication</keyword>
<dbReference type="GO" id="GO:0003677">
    <property type="term" value="F:DNA binding"/>
    <property type="evidence" value="ECO:0007669"/>
    <property type="project" value="InterPro"/>
</dbReference>
<dbReference type="InterPro" id="IPR001679">
    <property type="entry name" value="DNA_ligase"/>
</dbReference>
<dbReference type="Gene3D" id="2.40.50.140">
    <property type="entry name" value="Nucleic acid-binding proteins"/>
    <property type="match status" value="1"/>
</dbReference>